<accession>A0A7S4GJL9</accession>
<feature type="region of interest" description="Disordered" evidence="1">
    <location>
        <begin position="205"/>
        <end position="256"/>
    </location>
</feature>
<dbReference type="AlphaFoldDB" id="A0A7S4GJL9"/>
<proteinExistence type="predicted"/>
<protein>
    <recommendedName>
        <fullName evidence="3">F5/8 type C domain-containing protein</fullName>
    </recommendedName>
</protein>
<dbReference type="InterPro" id="IPR008979">
    <property type="entry name" value="Galactose-bd-like_sf"/>
</dbReference>
<organism evidence="2">
    <name type="scientific">Eutreptiella gymnastica</name>
    <dbReference type="NCBI Taxonomy" id="73025"/>
    <lineage>
        <taxon>Eukaryota</taxon>
        <taxon>Discoba</taxon>
        <taxon>Euglenozoa</taxon>
        <taxon>Euglenida</taxon>
        <taxon>Spirocuta</taxon>
        <taxon>Euglenophyceae</taxon>
        <taxon>Eutreptiales</taxon>
        <taxon>Eutreptiaceae</taxon>
        <taxon>Eutreptiella</taxon>
    </lineage>
</organism>
<dbReference type="SUPFAM" id="SSF49785">
    <property type="entry name" value="Galactose-binding domain-like"/>
    <property type="match status" value="1"/>
</dbReference>
<reference evidence="2" key="1">
    <citation type="submission" date="2021-01" db="EMBL/GenBank/DDBJ databases">
        <authorList>
            <person name="Corre E."/>
            <person name="Pelletier E."/>
            <person name="Niang G."/>
            <person name="Scheremetjew M."/>
            <person name="Finn R."/>
            <person name="Kale V."/>
            <person name="Holt S."/>
            <person name="Cochrane G."/>
            <person name="Meng A."/>
            <person name="Brown T."/>
            <person name="Cohen L."/>
        </authorList>
    </citation>
    <scope>NUCLEOTIDE SEQUENCE</scope>
    <source>
        <strain evidence="2">CCMP1594</strain>
    </source>
</reference>
<evidence type="ECO:0000313" key="2">
    <source>
        <dbReference type="EMBL" id="CAE0838748.1"/>
    </source>
</evidence>
<feature type="compositionally biased region" description="Pro residues" evidence="1">
    <location>
        <begin position="566"/>
        <end position="578"/>
    </location>
</feature>
<dbReference type="PANTHER" id="PTHR47457">
    <property type="entry name" value="OS05G0345500 PROTEIN"/>
    <property type="match status" value="1"/>
</dbReference>
<sequence>MAPAELLGIPPSPSAAGSPVAFHRLPVGGGKKHVRPKTGITAVDVEITILHRCLDRLLSRRLQKDALPPPNTVHAALSPILSPVSPLVTDVRELELDDPAVRFHSDGTVRADTPPPKTPPLLPPKGPHAPYTNAITFAELETEVNIMRRSLDNLVLLVSDVMPSTEARPNTAPDPFARNRSLQSLTTPLQPIKATPIVADPQEQFPADAETVAASSTAEGHTPALHNTSVRSAESAPASTPGRKAEEHGTAPGPLAATARPDGTFWGQVLKYCVYGIGTYHFNIGGVGNRLRLAKEAAKYGLHSLSDELFNYPKCVIVSKMIAYNPRSTDRQGPPLARIKAPTTNSQGQVVTGERTVGRECKGILHFVGTLYGTKQWQNPTQLLDRRLLDVKTSSTFGSGKAADAVSAHMGYLITQDRPQSWIMIDFCKQLVVPKCYSFASSHPMYAGYYPRNWELQGSMDAKHWVCLKRHVDDTTLNKFNPIGYWRLDGLKGDEDQQEAEGTPAVADRTFFRYFRLLQTGLNSFGTHEFQCSSFEIYGQLIYLSETCPLSAPPPAWDAQRNRSPGPVPDLPQPPKQAPPKAKAGKRK</sequence>
<dbReference type="EMBL" id="HBJA01145767">
    <property type="protein sequence ID" value="CAE0838748.1"/>
    <property type="molecule type" value="Transcribed_RNA"/>
</dbReference>
<feature type="region of interest" description="Disordered" evidence="1">
    <location>
        <begin position="102"/>
        <end position="126"/>
    </location>
</feature>
<evidence type="ECO:0000256" key="1">
    <source>
        <dbReference type="SAM" id="MobiDB-lite"/>
    </source>
</evidence>
<feature type="compositionally biased region" description="Polar residues" evidence="1">
    <location>
        <begin position="213"/>
        <end position="232"/>
    </location>
</feature>
<name>A0A7S4GJL9_9EUGL</name>
<gene>
    <name evidence="2" type="ORF">EGYM00163_LOCUS50120</name>
</gene>
<dbReference type="PANTHER" id="PTHR47457:SF1">
    <property type="entry name" value="BTB DOMAIN-CONTAINING PROTEIN-RELATED"/>
    <property type="match status" value="1"/>
</dbReference>
<evidence type="ECO:0008006" key="3">
    <source>
        <dbReference type="Google" id="ProtNLM"/>
    </source>
</evidence>
<feature type="region of interest" description="Disordered" evidence="1">
    <location>
        <begin position="554"/>
        <end position="588"/>
    </location>
</feature>
<feature type="compositionally biased region" description="Pro residues" evidence="1">
    <location>
        <begin position="113"/>
        <end position="126"/>
    </location>
</feature>